<dbReference type="GO" id="GO:0007064">
    <property type="term" value="P:mitotic sister chromatid cohesion"/>
    <property type="evidence" value="ECO:0007669"/>
    <property type="project" value="InterPro"/>
</dbReference>
<evidence type="ECO:0000313" key="8">
    <source>
        <dbReference type="Proteomes" id="UP000886653"/>
    </source>
</evidence>
<evidence type="ECO:0000256" key="4">
    <source>
        <dbReference type="ARBA" id="ARBA00023242"/>
    </source>
</evidence>
<comment type="caution">
    <text evidence="7">The sequence shown here is derived from an EMBL/GenBank/DDBJ whole genome shotgun (WGS) entry which is preliminary data.</text>
</comment>
<dbReference type="GO" id="GO:0000785">
    <property type="term" value="C:chromatin"/>
    <property type="evidence" value="ECO:0007669"/>
    <property type="project" value="TreeGrafter"/>
</dbReference>
<feature type="region of interest" description="Disordered" evidence="6">
    <location>
        <begin position="1169"/>
        <end position="1255"/>
    </location>
</feature>
<protein>
    <recommendedName>
        <fullName evidence="9">Sister chromatid cohesion protein PDS5</fullName>
    </recommendedName>
</protein>
<sequence length="1255" mass="140852">MALGPPSRQRLQFNQSLVKDAKLTTNELIKRLYSLHQELANLRQEDVETDSLSKIHKELIHPSLLVHKDKTVKALVACHLADMLRLHAPDAPYTAHELMDIFQFFFRQLRNLSSSNNLLPNQEYYMYLVDSIANVQTVVLVIDQEGSEELMIEIFTLFFHLVSTDMPKTIPINFADILSQIISQTSSFIPSKVLNCILAQFQPKNSKANPAAYRLAVDVCNACYDKLQRDVCRYFTDMMVLGAKNVSNRVNHTVSDDEGTDNSDEETSGGGLKQITDMHILIKNIHKACPGLLANVIPQLQVELETHQLDVRLLATQTLGEMFAEQPSSGTTLASNLHNLPGSSTHGGKISGGNDLARQYPSTWKVWLTKSLDISSQVRITVIQSCKSILAHHHHLKDDINRLLFVKLTDPDEKVRLECCKVFVDLEFDLALHHIQTGVLKALGGRVEDKKPTIQQEALKALGRLYDLAYPEIEENIREHTAHFGWIPGVILTAMSAGDPRLCAAAEKCLLEYIIPPPKSISDENSWVDRLITISKYLNTSDLKKLKRVTRIMNKRPTIFSRFLDSCETYNGGIIDRNEKEVKTQLAQIIRHVSSTFPDPQKTMDELQKCAKLNDKRIYKVIKILSDPQTDLKALVKTYQEFNRKIEPLSTSLTETLGIFLRRSAYLILNSASVPTLLARLQHPPTEDGPDEDVTGFSRSKSSTAKILLDMISTSCPVMLKPHIDKLIKALFDASDSSENSRLIDACLLGLSELAKTNPDMIPSEPRLVDELIRYALSGTAEQVKYAATVLSTAPDKGDACSEVNVQLAKTLKDAEPARLVANLSGLSRIAKLAPNVFEAHSETVATFILQNLLMKSSEGEQDNDDDWLDDHELGDLAKARVLGLKLLTNRCLAYADTKAAKTSSAPAFKLFWQLLDNQGSLRTTNHSPAVAMRLRLKAAQSILKLATCKAFSGDVDVNFELLAWMAVDPSGEVREGFISKLVKYLQSQRLTNPRYNVILFLIAHDPEPEIVEMARRSIQCRMKLVPQNIRTMMFESIFVRLLHVLIHHPDFGLSIKDLRTATRYIEFYVDCVADSENLSLLYYLAGQLKTVRDAETRNDDEYLYTISELAQLVIRTKAKIHHWNLPTYPGKAIMPKDIFRPIPSPEIANQIAKKTYLSQEVTNELTTLLTSRKDKSNVPSEPKKPRGASPAIKAPKKAKVSQKRKAGARDNFKPNSKKESNVKPRRTARQTRKTLELDNESDEDEDEASSEGIS</sequence>
<feature type="compositionally biased region" description="Basic residues" evidence="6">
    <location>
        <begin position="1195"/>
        <end position="1207"/>
    </location>
</feature>
<dbReference type="EMBL" id="MU167263">
    <property type="protein sequence ID" value="KAG0146246.1"/>
    <property type="molecule type" value="Genomic_DNA"/>
</dbReference>
<comment type="subcellular location">
    <subcellularLocation>
        <location evidence="1">Nucleus</location>
    </subcellularLocation>
</comment>
<feature type="compositionally biased region" description="Acidic residues" evidence="6">
    <location>
        <begin position="1238"/>
        <end position="1255"/>
    </location>
</feature>
<dbReference type="GO" id="GO:0006281">
    <property type="term" value="P:DNA repair"/>
    <property type="evidence" value="ECO:0007669"/>
    <property type="project" value="TreeGrafter"/>
</dbReference>
<keyword evidence="5" id="KW-0131">Cell cycle</keyword>
<dbReference type="OrthoDB" id="200660at2759"/>
<dbReference type="Gene3D" id="1.25.10.10">
    <property type="entry name" value="Leucine-rich Repeat Variant"/>
    <property type="match status" value="1"/>
</dbReference>
<dbReference type="GO" id="GO:0051301">
    <property type="term" value="P:cell division"/>
    <property type="evidence" value="ECO:0007669"/>
    <property type="project" value="UniProtKB-KW"/>
</dbReference>
<dbReference type="SUPFAM" id="SSF48371">
    <property type="entry name" value="ARM repeat"/>
    <property type="match status" value="2"/>
</dbReference>
<evidence type="ECO:0000256" key="1">
    <source>
        <dbReference type="ARBA" id="ARBA00004123"/>
    </source>
</evidence>
<dbReference type="AlphaFoldDB" id="A0A9P6NG32"/>
<gene>
    <name evidence="7" type="ORF">CROQUDRAFT_107255</name>
</gene>
<dbReference type="PANTHER" id="PTHR12663">
    <property type="entry name" value="ANDROGEN INDUCED INHIBITOR OF PROLIFERATION AS3 / PDS5-RELATED"/>
    <property type="match status" value="1"/>
</dbReference>
<dbReference type="InterPro" id="IPR039776">
    <property type="entry name" value="Pds5"/>
</dbReference>
<evidence type="ECO:0000256" key="3">
    <source>
        <dbReference type="ARBA" id="ARBA00022776"/>
    </source>
</evidence>
<organism evidence="7 8">
    <name type="scientific">Cronartium quercuum f. sp. fusiforme G11</name>
    <dbReference type="NCBI Taxonomy" id="708437"/>
    <lineage>
        <taxon>Eukaryota</taxon>
        <taxon>Fungi</taxon>
        <taxon>Dikarya</taxon>
        <taxon>Basidiomycota</taxon>
        <taxon>Pucciniomycotina</taxon>
        <taxon>Pucciniomycetes</taxon>
        <taxon>Pucciniales</taxon>
        <taxon>Coleosporiaceae</taxon>
        <taxon>Cronartium</taxon>
    </lineage>
</organism>
<dbReference type="InterPro" id="IPR016024">
    <property type="entry name" value="ARM-type_fold"/>
</dbReference>
<accession>A0A9P6NG32</accession>
<keyword evidence="3" id="KW-0498">Mitosis</keyword>
<feature type="region of interest" description="Disordered" evidence="6">
    <location>
        <begin position="251"/>
        <end position="271"/>
    </location>
</feature>
<dbReference type="Pfam" id="PF20168">
    <property type="entry name" value="PDS5"/>
    <property type="match status" value="1"/>
</dbReference>
<feature type="compositionally biased region" description="Basic and acidic residues" evidence="6">
    <location>
        <begin position="1208"/>
        <end position="1223"/>
    </location>
</feature>
<dbReference type="GO" id="GO:0005634">
    <property type="term" value="C:nucleus"/>
    <property type="evidence" value="ECO:0007669"/>
    <property type="project" value="UniProtKB-SubCell"/>
</dbReference>
<feature type="compositionally biased region" description="Basic and acidic residues" evidence="6">
    <location>
        <begin position="1172"/>
        <end position="1185"/>
    </location>
</feature>
<evidence type="ECO:0000256" key="2">
    <source>
        <dbReference type="ARBA" id="ARBA00022618"/>
    </source>
</evidence>
<dbReference type="CDD" id="cd19953">
    <property type="entry name" value="PDS5"/>
    <property type="match status" value="1"/>
</dbReference>
<evidence type="ECO:0000313" key="7">
    <source>
        <dbReference type="EMBL" id="KAG0146246.1"/>
    </source>
</evidence>
<proteinExistence type="predicted"/>
<evidence type="ECO:0000256" key="6">
    <source>
        <dbReference type="SAM" id="MobiDB-lite"/>
    </source>
</evidence>
<keyword evidence="2" id="KW-0132">Cell division</keyword>
<evidence type="ECO:0000256" key="5">
    <source>
        <dbReference type="ARBA" id="ARBA00023306"/>
    </source>
</evidence>
<reference evidence="7" key="1">
    <citation type="submission" date="2013-11" db="EMBL/GenBank/DDBJ databases">
        <title>Genome sequence of the fusiform rust pathogen reveals effectors for host alternation and coevolution with pine.</title>
        <authorList>
            <consortium name="DOE Joint Genome Institute"/>
            <person name="Smith K."/>
            <person name="Pendleton A."/>
            <person name="Kubisiak T."/>
            <person name="Anderson C."/>
            <person name="Salamov A."/>
            <person name="Aerts A."/>
            <person name="Riley R."/>
            <person name="Clum A."/>
            <person name="Lindquist E."/>
            <person name="Ence D."/>
            <person name="Campbell M."/>
            <person name="Kronenberg Z."/>
            <person name="Feau N."/>
            <person name="Dhillon B."/>
            <person name="Hamelin R."/>
            <person name="Burleigh J."/>
            <person name="Smith J."/>
            <person name="Yandell M."/>
            <person name="Nelson C."/>
            <person name="Grigoriev I."/>
            <person name="Davis J."/>
        </authorList>
    </citation>
    <scope>NUCLEOTIDE SEQUENCE</scope>
    <source>
        <strain evidence="7">G11</strain>
    </source>
</reference>
<dbReference type="Proteomes" id="UP000886653">
    <property type="component" value="Unassembled WGS sequence"/>
</dbReference>
<evidence type="ECO:0008006" key="9">
    <source>
        <dbReference type="Google" id="ProtNLM"/>
    </source>
</evidence>
<feature type="compositionally biased region" description="Acidic residues" evidence="6">
    <location>
        <begin position="256"/>
        <end position="267"/>
    </location>
</feature>
<keyword evidence="4" id="KW-0539">Nucleus</keyword>
<dbReference type="PANTHER" id="PTHR12663:SF0">
    <property type="entry name" value="PRECOCIOUS DISSOCIATION OF SISTERS 5, ISOFORM A"/>
    <property type="match status" value="1"/>
</dbReference>
<keyword evidence="8" id="KW-1185">Reference proteome</keyword>
<dbReference type="InterPro" id="IPR011989">
    <property type="entry name" value="ARM-like"/>
</dbReference>
<feature type="compositionally biased region" description="Basic residues" evidence="6">
    <location>
        <begin position="1224"/>
        <end position="1233"/>
    </location>
</feature>
<name>A0A9P6NG32_9BASI</name>